<evidence type="ECO:0000313" key="3">
    <source>
        <dbReference type="Proteomes" id="UP000290189"/>
    </source>
</evidence>
<gene>
    <name evidence="2" type="ORF">PLBR_LOCUS6512</name>
</gene>
<evidence type="ECO:0000313" key="2">
    <source>
        <dbReference type="EMBL" id="SPQ99297.1"/>
    </source>
</evidence>
<reference evidence="2 3" key="1">
    <citation type="submission" date="2018-03" db="EMBL/GenBank/DDBJ databases">
        <authorList>
            <person name="Fogelqvist J."/>
        </authorList>
    </citation>
    <scope>NUCLEOTIDE SEQUENCE [LARGE SCALE GENOMIC DNA]</scope>
</reference>
<protein>
    <submittedName>
        <fullName evidence="2">Uncharacterized protein</fullName>
    </submittedName>
</protein>
<dbReference type="AlphaFoldDB" id="A0A3P3YGI6"/>
<feature type="region of interest" description="Disordered" evidence="1">
    <location>
        <begin position="1"/>
        <end position="35"/>
    </location>
</feature>
<evidence type="ECO:0000256" key="1">
    <source>
        <dbReference type="SAM" id="MobiDB-lite"/>
    </source>
</evidence>
<dbReference type="EMBL" id="OVEO01000011">
    <property type="protein sequence ID" value="SPQ99297.1"/>
    <property type="molecule type" value="Genomic_DNA"/>
</dbReference>
<geneLocation type="mitochondrion" evidence="2"/>
<name>A0A3P3YGI6_PLABS</name>
<proteinExistence type="predicted"/>
<dbReference type="Proteomes" id="UP000290189">
    <property type="component" value="Unassembled WGS sequence"/>
</dbReference>
<sequence>MSRPHDLSQIHNCRQSRPAWPHSGSQRTAHSHRPANAPDVTVVRLGLCVTPISAVHALMSLNASCDALFRVRSQSPEWDAAKSAQYHSLDCSQIHGLTQKAHSAQPPLSHLTWASSWKRCSPEFPALWRDHSLQLN</sequence>
<keyword evidence="2" id="KW-0496">Mitochondrion</keyword>
<organism evidence="2 3">
    <name type="scientific">Plasmodiophora brassicae</name>
    <name type="common">Clubroot disease agent</name>
    <dbReference type="NCBI Taxonomy" id="37360"/>
    <lineage>
        <taxon>Eukaryota</taxon>
        <taxon>Sar</taxon>
        <taxon>Rhizaria</taxon>
        <taxon>Endomyxa</taxon>
        <taxon>Phytomyxea</taxon>
        <taxon>Plasmodiophorida</taxon>
        <taxon>Plasmodiophoridae</taxon>
        <taxon>Plasmodiophora</taxon>
    </lineage>
</organism>
<accession>A0A3P3YGI6</accession>